<dbReference type="AlphaFoldDB" id="A0A8H6M039"/>
<comment type="caution">
    <text evidence="1">The sequence shown here is derived from an EMBL/GenBank/DDBJ whole genome shotgun (WGS) entry which is preliminary data.</text>
</comment>
<gene>
    <name evidence="1" type="ORF">DFP72DRAFT_574954</name>
</gene>
<dbReference type="Proteomes" id="UP000521943">
    <property type="component" value="Unassembled WGS sequence"/>
</dbReference>
<dbReference type="EMBL" id="JACGCI010000071">
    <property type="protein sequence ID" value="KAF6748369.1"/>
    <property type="molecule type" value="Genomic_DNA"/>
</dbReference>
<evidence type="ECO:0000313" key="2">
    <source>
        <dbReference type="Proteomes" id="UP000521943"/>
    </source>
</evidence>
<evidence type="ECO:0000313" key="1">
    <source>
        <dbReference type="EMBL" id="KAF6748369.1"/>
    </source>
</evidence>
<proteinExistence type="predicted"/>
<keyword evidence="2" id="KW-1185">Reference proteome</keyword>
<reference evidence="1 2" key="1">
    <citation type="submission" date="2020-07" db="EMBL/GenBank/DDBJ databases">
        <title>Comparative genomics of pyrophilous fungi reveals a link between fire events and developmental genes.</title>
        <authorList>
            <consortium name="DOE Joint Genome Institute"/>
            <person name="Steindorff A.S."/>
            <person name="Carver A."/>
            <person name="Calhoun S."/>
            <person name="Stillman K."/>
            <person name="Liu H."/>
            <person name="Lipzen A."/>
            <person name="Pangilinan J."/>
            <person name="Labutti K."/>
            <person name="Bruns T.D."/>
            <person name="Grigoriev I.V."/>
        </authorList>
    </citation>
    <scope>NUCLEOTIDE SEQUENCE [LARGE SCALE GENOMIC DNA]</scope>
    <source>
        <strain evidence="1 2">CBS 144469</strain>
    </source>
</reference>
<name>A0A8H6M039_9AGAR</name>
<accession>A0A8H6M039</accession>
<dbReference type="OrthoDB" id="3256525at2759"/>
<protein>
    <submittedName>
        <fullName evidence="1">Uncharacterized protein</fullName>
    </submittedName>
</protein>
<sequence length="425" mass="46478">MALPTEILTKIFRLAIGTHAIGDPALSSVLPSCLIPGNFQEESLSTNHSVASVSRQWNSVATTMLYEHITLPIRPVARIEKLLNTLTNPVSGGGPSDLARLVKRVDIPAVIPGERIGLVVQLCKKTTNLIAFFALLENGVDPRPLLNFLPGNLLHLHIQGQGMRAADPSMPLGDFNDFLVGHPDLATLSIPSGLAGDTGLQAGISWPSIRKLTLQNSDQASALARYIPSGALPNLEVVAFQGPGTPNRDWDSAIGSFLMVHGGPLVSVGLTQDDTREVSLITSLQQVDQRCPHVREIILWFRVGPFSSERVHSTQLALTWIGLNNTARRMPQIVSLGIQLRFPGNNSDRMDHLQYAVVMPWTKHFPGLQKIRVLEEVDVEEYRAHDEVTQDNLRSTGRFAKHPIRVEDITGNLLGQFSNGICAWA</sequence>
<organism evidence="1 2">
    <name type="scientific">Ephemerocybe angulata</name>
    <dbReference type="NCBI Taxonomy" id="980116"/>
    <lineage>
        <taxon>Eukaryota</taxon>
        <taxon>Fungi</taxon>
        <taxon>Dikarya</taxon>
        <taxon>Basidiomycota</taxon>
        <taxon>Agaricomycotina</taxon>
        <taxon>Agaricomycetes</taxon>
        <taxon>Agaricomycetidae</taxon>
        <taxon>Agaricales</taxon>
        <taxon>Agaricineae</taxon>
        <taxon>Psathyrellaceae</taxon>
        <taxon>Ephemerocybe</taxon>
    </lineage>
</organism>